<dbReference type="GO" id="GO:0070475">
    <property type="term" value="P:rRNA base methylation"/>
    <property type="evidence" value="ECO:0007669"/>
    <property type="project" value="TreeGrafter"/>
</dbReference>
<dbReference type="Pfam" id="PF01189">
    <property type="entry name" value="Methyltr_RsmB-F"/>
    <property type="match status" value="1"/>
</dbReference>
<keyword evidence="5 10" id="KW-0808">Transferase</keyword>
<gene>
    <name evidence="13" type="ORF">M413DRAFT_438389</name>
</gene>
<keyword evidence="8" id="KW-0539">Nucleus</keyword>
<dbReference type="FunFam" id="3.30.70.1170:FF:000001">
    <property type="entry name" value="Ribosomal RNA methyltransferase Nop2"/>
    <property type="match status" value="1"/>
</dbReference>
<dbReference type="InterPro" id="IPR023273">
    <property type="entry name" value="RCMT_NOP2"/>
</dbReference>
<evidence type="ECO:0000256" key="10">
    <source>
        <dbReference type="PROSITE-ProRule" id="PRU01023"/>
    </source>
</evidence>
<dbReference type="GO" id="GO:0005730">
    <property type="term" value="C:nucleolus"/>
    <property type="evidence" value="ECO:0007669"/>
    <property type="project" value="UniProtKB-SubCell"/>
</dbReference>
<keyword evidence="14" id="KW-1185">Reference proteome</keyword>
<accession>A0A0C2Z7W1</accession>
<organism evidence="13 14">
    <name type="scientific">Hebeloma cylindrosporum</name>
    <dbReference type="NCBI Taxonomy" id="76867"/>
    <lineage>
        <taxon>Eukaryota</taxon>
        <taxon>Fungi</taxon>
        <taxon>Dikarya</taxon>
        <taxon>Basidiomycota</taxon>
        <taxon>Agaricomycotina</taxon>
        <taxon>Agaricomycetes</taxon>
        <taxon>Agaricomycetidae</taxon>
        <taxon>Agaricales</taxon>
        <taxon>Agaricineae</taxon>
        <taxon>Hymenogastraceae</taxon>
        <taxon>Hebeloma</taxon>
    </lineage>
</organism>
<feature type="binding site" evidence="10">
    <location>
        <position position="438"/>
    </location>
    <ligand>
        <name>S-adenosyl-L-methionine</name>
        <dbReference type="ChEBI" id="CHEBI:59789"/>
    </ligand>
</feature>
<evidence type="ECO:0000256" key="3">
    <source>
        <dbReference type="ARBA" id="ARBA00022517"/>
    </source>
</evidence>
<keyword evidence="7 10" id="KW-0694">RNA-binding</keyword>
<feature type="domain" description="SAM-dependent MTase RsmB/NOP-type" evidence="12">
    <location>
        <begin position="322"/>
        <end position="610"/>
    </location>
</feature>
<dbReference type="InterPro" id="IPR018314">
    <property type="entry name" value="RsmB/NOL1/NOP2-like_CS"/>
</dbReference>
<dbReference type="InterPro" id="IPR001678">
    <property type="entry name" value="MeTrfase_RsmB-F_NOP2_dom"/>
</dbReference>
<dbReference type="OrthoDB" id="427002at2759"/>
<keyword evidence="4 10" id="KW-0489">Methyltransferase</keyword>
<evidence type="ECO:0000256" key="9">
    <source>
        <dbReference type="ARBA" id="ARBA00082314"/>
    </source>
</evidence>
<protein>
    <recommendedName>
        <fullName evidence="9">Nucleolar protein 2</fullName>
    </recommendedName>
</protein>
<sequence length="691" mass="76975">MGRRAKNKQAPPESLDPKPEWTSKKRLGKRKAEADDIDEKPSPRPSKKVRDLNGKGKETTKMDRSSSKKEGKKQPKVVEDGWEDVEEGGDLKTHAKSLFDDDEDDELEGDLDALAFDEVDDDLLQGPPQEFDFDSDDDDVPPPVSLKSKKSKQAERPRKIIPTLSDASSSVEDEDEDDEPVTMDNMAQRSRKLEAQAAAEAEIDLEEAQADAQLAEDEEDDVDMDADEDNNGDMDVEPFHLPTASEIEQEKATGGPDIQLVQRRMRECVRVLAKFNRRAEKGRSRSEYVDQIVADIASYYGYNEFLAEKLFLLFPVHEAIEFFESNEAPRPVTIRTNTLKTRRRDLAQGLVNRGVNLEPIGKWTNVGLQVFESNVPIGATPEYLAGHYMLQAASSFLPVIALAPQPNERVLDMASAPGGKTTHMAALMQNTGVIFANDANKTRTKSLTANVHRLGCKNVVVCSYDGREFPKVMGGFDRVLLDAPCSGTGVISKDPSVKVNKSDRDFTLLSHLQKQLILCAIDSVNPESKTGGYMVYSTCSVTVEENEAVVDYALKKRPNVKLMDTGLEFGVEGFTKYRGKTFNPSVKLTRRFYPHVHNMDGFFVAKFKVEKRSKALAVAREKEAVEEPVLVDEEFMTDVIPTIPAFKGFDAEEDRPYLEEAKRKRMKAKGLRPPPRSKAAPPSANVVEAEA</sequence>
<dbReference type="SUPFAM" id="SSF53335">
    <property type="entry name" value="S-adenosyl-L-methionine-dependent methyltransferases"/>
    <property type="match status" value="1"/>
</dbReference>
<evidence type="ECO:0000259" key="12">
    <source>
        <dbReference type="PROSITE" id="PS51686"/>
    </source>
</evidence>
<feature type="region of interest" description="Disordered" evidence="11">
    <location>
        <begin position="660"/>
        <end position="691"/>
    </location>
</feature>
<dbReference type="PROSITE" id="PS51686">
    <property type="entry name" value="SAM_MT_RSMB_NOP"/>
    <property type="match status" value="1"/>
</dbReference>
<proteinExistence type="inferred from homology"/>
<feature type="compositionally biased region" description="Basic and acidic residues" evidence="11">
    <location>
        <begin position="89"/>
        <end position="99"/>
    </location>
</feature>
<evidence type="ECO:0000313" key="14">
    <source>
        <dbReference type="Proteomes" id="UP000053424"/>
    </source>
</evidence>
<dbReference type="Gene3D" id="3.30.70.1170">
    <property type="entry name" value="Sun protein, domain 3"/>
    <property type="match status" value="1"/>
</dbReference>
<comment type="subcellular location">
    <subcellularLocation>
        <location evidence="1">Nucleus</location>
        <location evidence="1">Nucleolus</location>
    </subcellularLocation>
</comment>
<dbReference type="PRINTS" id="PR02008">
    <property type="entry name" value="RCMTFAMILY"/>
</dbReference>
<feature type="binding site" evidence="10">
    <location>
        <begin position="414"/>
        <end position="420"/>
    </location>
    <ligand>
        <name>S-adenosyl-L-methionine</name>
        <dbReference type="ChEBI" id="CHEBI:59789"/>
    </ligand>
</feature>
<dbReference type="PRINTS" id="PR02012">
    <property type="entry name" value="RCMTNOP2"/>
</dbReference>
<feature type="compositionally biased region" description="Acidic residues" evidence="11">
    <location>
        <begin position="131"/>
        <end position="140"/>
    </location>
</feature>
<dbReference type="STRING" id="686832.A0A0C2Z7W1"/>
<dbReference type="GO" id="GO:0003723">
    <property type="term" value="F:RNA binding"/>
    <property type="evidence" value="ECO:0007669"/>
    <property type="project" value="UniProtKB-UniRule"/>
</dbReference>
<dbReference type="InterPro" id="IPR029063">
    <property type="entry name" value="SAM-dependent_MTases_sf"/>
</dbReference>
<feature type="binding site" evidence="10">
    <location>
        <position position="482"/>
    </location>
    <ligand>
        <name>S-adenosyl-L-methionine</name>
        <dbReference type="ChEBI" id="CHEBI:59789"/>
    </ligand>
</feature>
<dbReference type="Proteomes" id="UP000053424">
    <property type="component" value="Unassembled WGS sequence"/>
</dbReference>
<evidence type="ECO:0000256" key="1">
    <source>
        <dbReference type="ARBA" id="ARBA00004604"/>
    </source>
</evidence>
<keyword evidence="6 10" id="KW-0949">S-adenosyl-L-methionine</keyword>
<dbReference type="InterPro" id="IPR049560">
    <property type="entry name" value="MeTrfase_RsmB-F_NOP2_cat"/>
</dbReference>
<dbReference type="NCBIfam" id="TIGR00446">
    <property type="entry name" value="nop2p"/>
    <property type="match status" value="1"/>
</dbReference>
<name>A0A0C2Z7W1_HEBCY</name>
<feature type="region of interest" description="Disordered" evidence="11">
    <location>
        <begin position="1"/>
        <end position="199"/>
    </location>
</feature>
<evidence type="ECO:0000256" key="8">
    <source>
        <dbReference type="ARBA" id="ARBA00023242"/>
    </source>
</evidence>
<dbReference type="PROSITE" id="PS01153">
    <property type="entry name" value="NOL1_NOP2_SUN"/>
    <property type="match status" value="1"/>
</dbReference>
<feature type="compositionally biased region" description="Acidic residues" evidence="11">
    <location>
        <begin position="171"/>
        <end position="181"/>
    </location>
</feature>
<comment type="similarity">
    <text evidence="2 10">Belongs to the class I-like SAM-binding methyltransferase superfamily. RsmB/NOP family.</text>
</comment>
<evidence type="ECO:0000313" key="13">
    <source>
        <dbReference type="EMBL" id="KIM49222.1"/>
    </source>
</evidence>
<evidence type="ECO:0000256" key="11">
    <source>
        <dbReference type="SAM" id="MobiDB-lite"/>
    </source>
</evidence>
<evidence type="ECO:0000256" key="7">
    <source>
        <dbReference type="ARBA" id="ARBA00022884"/>
    </source>
</evidence>
<evidence type="ECO:0000256" key="5">
    <source>
        <dbReference type="ARBA" id="ARBA00022679"/>
    </source>
</evidence>
<dbReference type="PANTHER" id="PTHR22807:SF30">
    <property type="entry name" value="28S RRNA (CYTOSINE(4447)-C(5))-METHYLTRANSFERASE-RELATED"/>
    <property type="match status" value="1"/>
</dbReference>
<reference evidence="13 14" key="1">
    <citation type="submission" date="2014-04" db="EMBL/GenBank/DDBJ databases">
        <authorList>
            <consortium name="DOE Joint Genome Institute"/>
            <person name="Kuo A."/>
            <person name="Gay G."/>
            <person name="Dore J."/>
            <person name="Kohler A."/>
            <person name="Nagy L.G."/>
            <person name="Floudas D."/>
            <person name="Copeland A."/>
            <person name="Barry K.W."/>
            <person name="Cichocki N."/>
            <person name="Veneault-Fourrey C."/>
            <person name="LaButti K."/>
            <person name="Lindquist E.A."/>
            <person name="Lipzen A."/>
            <person name="Lundell T."/>
            <person name="Morin E."/>
            <person name="Murat C."/>
            <person name="Sun H."/>
            <person name="Tunlid A."/>
            <person name="Henrissat B."/>
            <person name="Grigoriev I.V."/>
            <person name="Hibbett D.S."/>
            <person name="Martin F."/>
            <person name="Nordberg H.P."/>
            <person name="Cantor M.N."/>
            <person name="Hua S.X."/>
        </authorList>
    </citation>
    <scope>NUCLEOTIDE SEQUENCE [LARGE SCALE GENOMIC DNA]</scope>
    <source>
        <strain evidence="14">h7</strain>
    </source>
</reference>
<dbReference type="GO" id="GO:0000470">
    <property type="term" value="P:maturation of LSU-rRNA"/>
    <property type="evidence" value="ECO:0007669"/>
    <property type="project" value="TreeGrafter"/>
</dbReference>
<dbReference type="HOGENOM" id="CLU_005316_3_2_1"/>
<dbReference type="PANTHER" id="PTHR22807">
    <property type="entry name" value="NOP2 YEAST -RELATED NOL1/NOP2/FMU SUN DOMAIN-CONTAINING"/>
    <property type="match status" value="1"/>
</dbReference>
<feature type="compositionally biased region" description="Acidic residues" evidence="11">
    <location>
        <begin position="100"/>
        <end position="123"/>
    </location>
</feature>
<dbReference type="EMBL" id="KN831768">
    <property type="protein sequence ID" value="KIM49222.1"/>
    <property type="molecule type" value="Genomic_DNA"/>
</dbReference>
<evidence type="ECO:0000256" key="2">
    <source>
        <dbReference type="ARBA" id="ARBA00007494"/>
    </source>
</evidence>
<dbReference type="GO" id="GO:0009383">
    <property type="term" value="F:rRNA (cytosine-C5-)-methyltransferase activity"/>
    <property type="evidence" value="ECO:0007669"/>
    <property type="project" value="TreeGrafter"/>
</dbReference>
<evidence type="ECO:0000256" key="4">
    <source>
        <dbReference type="ARBA" id="ARBA00022603"/>
    </source>
</evidence>
<reference evidence="14" key="2">
    <citation type="submission" date="2015-01" db="EMBL/GenBank/DDBJ databases">
        <title>Evolutionary Origins and Diversification of the Mycorrhizal Mutualists.</title>
        <authorList>
            <consortium name="DOE Joint Genome Institute"/>
            <consortium name="Mycorrhizal Genomics Consortium"/>
            <person name="Kohler A."/>
            <person name="Kuo A."/>
            <person name="Nagy L.G."/>
            <person name="Floudas D."/>
            <person name="Copeland A."/>
            <person name="Barry K.W."/>
            <person name="Cichocki N."/>
            <person name="Veneault-Fourrey C."/>
            <person name="LaButti K."/>
            <person name="Lindquist E.A."/>
            <person name="Lipzen A."/>
            <person name="Lundell T."/>
            <person name="Morin E."/>
            <person name="Murat C."/>
            <person name="Riley R."/>
            <person name="Ohm R."/>
            <person name="Sun H."/>
            <person name="Tunlid A."/>
            <person name="Henrissat B."/>
            <person name="Grigoriev I.V."/>
            <person name="Hibbett D.S."/>
            <person name="Martin F."/>
        </authorList>
    </citation>
    <scope>NUCLEOTIDE SEQUENCE [LARGE SCALE GENOMIC DNA]</scope>
    <source>
        <strain evidence="14">h7</strain>
    </source>
</reference>
<feature type="compositionally biased region" description="Basic and acidic residues" evidence="11">
    <location>
        <begin position="30"/>
        <end position="79"/>
    </location>
</feature>
<feature type="active site" description="Nucleophile" evidence="10">
    <location>
        <position position="539"/>
    </location>
</feature>
<feature type="binding site" evidence="10">
    <location>
        <position position="465"/>
    </location>
    <ligand>
        <name>S-adenosyl-L-methionine</name>
        <dbReference type="ChEBI" id="CHEBI:59789"/>
    </ligand>
</feature>
<evidence type="ECO:0000256" key="6">
    <source>
        <dbReference type="ARBA" id="ARBA00022691"/>
    </source>
</evidence>
<dbReference type="Gene3D" id="3.40.50.150">
    <property type="entry name" value="Vaccinia Virus protein VP39"/>
    <property type="match status" value="1"/>
</dbReference>
<dbReference type="AlphaFoldDB" id="A0A0C2Z7W1"/>
<dbReference type="InterPro" id="IPR011023">
    <property type="entry name" value="Nop2p"/>
</dbReference>
<dbReference type="InterPro" id="IPR023267">
    <property type="entry name" value="RCMT"/>
</dbReference>
<keyword evidence="3" id="KW-0690">Ribosome biogenesis</keyword>